<dbReference type="InParanoid" id="A0A061F975"/>
<evidence type="ECO:0000313" key="1">
    <source>
        <dbReference type="EMBL" id="EOY13232.1"/>
    </source>
</evidence>
<sequence>MKRYLKLPSPNIVTENHHLFLCCNCVSWSTVGSILFNSKDNFITRLEAFSTSVLAPIFLKNRFSIIFTFSSNIVSKILPLVTGYIMD</sequence>
<name>A0A061F975_THECC</name>
<dbReference type="EMBL" id="CM001885">
    <property type="protein sequence ID" value="EOY13232.1"/>
    <property type="molecule type" value="Genomic_DNA"/>
</dbReference>
<evidence type="ECO:0000313" key="2">
    <source>
        <dbReference type="Proteomes" id="UP000026915"/>
    </source>
</evidence>
<dbReference type="HOGENOM" id="CLU_2487937_0_0_1"/>
<protein>
    <submittedName>
        <fullName evidence="1">Uncharacterized protein</fullName>
    </submittedName>
</protein>
<dbReference type="AlphaFoldDB" id="A0A061F975"/>
<gene>
    <name evidence="1" type="ORF">TCM_031747</name>
</gene>
<dbReference type="Gramene" id="EOY13232">
    <property type="protein sequence ID" value="EOY13232"/>
    <property type="gene ID" value="TCM_031747"/>
</dbReference>
<accession>A0A061F975</accession>
<dbReference type="Proteomes" id="UP000026915">
    <property type="component" value="Chromosome 7"/>
</dbReference>
<reference evidence="1 2" key="1">
    <citation type="journal article" date="2013" name="Genome Biol.">
        <title>The genome sequence of the most widely cultivated cacao type and its use to identify candidate genes regulating pod color.</title>
        <authorList>
            <person name="Motamayor J.C."/>
            <person name="Mockaitis K."/>
            <person name="Schmutz J."/>
            <person name="Haiminen N."/>
            <person name="Iii D.L."/>
            <person name="Cornejo O."/>
            <person name="Findley S.D."/>
            <person name="Zheng P."/>
            <person name="Utro F."/>
            <person name="Royaert S."/>
            <person name="Saski C."/>
            <person name="Jenkins J."/>
            <person name="Podicheti R."/>
            <person name="Zhao M."/>
            <person name="Scheffler B.E."/>
            <person name="Stack J.C."/>
            <person name="Feltus F.A."/>
            <person name="Mustiga G.M."/>
            <person name="Amores F."/>
            <person name="Phillips W."/>
            <person name="Marelli J.P."/>
            <person name="May G.D."/>
            <person name="Shapiro H."/>
            <person name="Ma J."/>
            <person name="Bustamante C.D."/>
            <person name="Schnell R.J."/>
            <person name="Main D."/>
            <person name="Gilbert D."/>
            <person name="Parida L."/>
            <person name="Kuhn D.N."/>
        </authorList>
    </citation>
    <scope>NUCLEOTIDE SEQUENCE [LARGE SCALE GENOMIC DNA]</scope>
    <source>
        <strain evidence="2">cv. Matina 1-6</strain>
    </source>
</reference>
<keyword evidence="2" id="KW-1185">Reference proteome</keyword>
<proteinExistence type="predicted"/>
<organism evidence="1 2">
    <name type="scientific">Theobroma cacao</name>
    <name type="common">Cacao</name>
    <name type="synonym">Cocoa</name>
    <dbReference type="NCBI Taxonomy" id="3641"/>
    <lineage>
        <taxon>Eukaryota</taxon>
        <taxon>Viridiplantae</taxon>
        <taxon>Streptophyta</taxon>
        <taxon>Embryophyta</taxon>
        <taxon>Tracheophyta</taxon>
        <taxon>Spermatophyta</taxon>
        <taxon>Magnoliopsida</taxon>
        <taxon>eudicotyledons</taxon>
        <taxon>Gunneridae</taxon>
        <taxon>Pentapetalae</taxon>
        <taxon>rosids</taxon>
        <taxon>malvids</taxon>
        <taxon>Malvales</taxon>
        <taxon>Malvaceae</taxon>
        <taxon>Byttnerioideae</taxon>
        <taxon>Theobroma</taxon>
    </lineage>
</organism>